<dbReference type="PROSITE" id="PS51186">
    <property type="entry name" value="GNAT"/>
    <property type="match status" value="1"/>
</dbReference>
<evidence type="ECO:0000259" key="3">
    <source>
        <dbReference type="PROSITE" id="PS51186"/>
    </source>
</evidence>
<feature type="domain" description="N-acetyltransferase" evidence="3">
    <location>
        <begin position="3"/>
        <end position="147"/>
    </location>
</feature>
<sequence length="147" mass="17009">MQLQIREFNETDRGDLRKLYLEVRRQSFGWLEKDNFIKDTFDRDTEGETVLVAVNGSEIIGFISVCPQENFIHHIYVATAYQRQGVGEALLRSVRDLVEYPVRLKCLQNNTGAVEFYKKGGWIPKNLGISAEGIYILFELQKEIVYS</sequence>
<evidence type="ECO:0000313" key="4">
    <source>
        <dbReference type="EMBL" id="CAG4993937.1"/>
    </source>
</evidence>
<keyword evidence="2" id="KW-0012">Acyltransferase</keyword>
<name>A0A916J8L6_9BACT</name>
<evidence type="ECO:0000256" key="1">
    <source>
        <dbReference type="ARBA" id="ARBA00022679"/>
    </source>
</evidence>
<proteinExistence type="predicted"/>
<dbReference type="EMBL" id="CAJRAF010000001">
    <property type="protein sequence ID" value="CAG4993937.1"/>
    <property type="molecule type" value="Genomic_DNA"/>
</dbReference>
<protein>
    <recommendedName>
        <fullName evidence="3">N-acetyltransferase domain-containing protein</fullName>
    </recommendedName>
</protein>
<reference evidence="4" key="1">
    <citation type="submission" date="2021-04" db="EMBL/GenBank/DDBJ databases">
        <authorList>
            <person name="Rodrigo-Torres L."/>
            <person name="Arahal R. D."/>
            <person name="Lucena T."/>
        </authorList>
    </citation>
    <scope>NUCLEOTIDE SEQUENCE</scope>
    <source>
        <strain evidence="4">CECT 9275</strain>
    </source>
</reference>
<dbReference type="InterPro" id="IPR016181">
    <property type="entry name" value="Acyl_CoA_acyltransferase"/>
</dbReference>
<evidence type="ECO:0000256" key="2">
    <source>
        <dbReference type="ARBA" id="ARBA00023315"/>
    </source>
</evidence>
<dbReference type="GO" id="GO:0016747">
    <property type="term" value="F:acyltransferase activity, transferring groups other than amino-acyl groups"/>
    <property type="evidence" value="ECO:0007669"/>
    <property type="project" value="InterPro"/>
</dbReference>
<accession>A0A916J8L6</accession>
<dbReference type="AlphaFoldDB" id="A0A916J8L6"/>
<keyword evidence="5" id="KW-1185">Reference proteome</keyword>
<dbReference type="Pfam" id="PF13673">
    <property type="entry name" value="Acetyltransf_10"/>
    <property type="match status" value="1"/>
</dbReference>
<dbReference type="InterPro" id="IPR000182">
    <property type="entry name" value="GNAT_dom"/>
</dbReference>
<dbReference type="RefSeq" id="WP_215237936.1">
    <property type="nucleotide sequence ID" value="NZ_CAJRAF010000001.1"/>
</dbReference>
<organism evidence="4 5">
    <name type="scientific">Dyadobacter helix</name>
    <dbReference type="NCBI Taxonomy" id="2822344"/>
    <lineage>
        <taxon>Bacteria</taxon>
        <taxon>Pseudomonadati</taxon>
        <taxon>Bacteroidota</taxon>
        <taxon>Cytophagia</taxon>
        <taxon>Cytophagales</taxon>
        <taxon>Spirosomataceae</taxon>
        <taxon>Dyadobacter</taxon>
    </lineage>
</organism>
<evidence type="ECO:0000313" key="5">
    <source>
        <dbReference type="Proteomes" id="UP000680038"/>
    </source>
</evidence>
<dbReference type="CDD" id="cd04301">
    <property type="entry name" value="NAT_SF"/>
    <property type="match status" value="1"/>
</dbReference>
<gene>
    <name evidence="4" type="ORF">DYBT9275_01266</name>
</gene>
<dbReference type="PANTHER" id="PTHR43877">
    <property type="entry name" value="AMINOALKYLPHOSPHONATE N-ACETYLTRANSFERASE-RELATED-RELATED"/>
    <property type="match status" value="1"/>
</dbReference>
<dbReference type="SUPFAM" id="SSF55729">
    <property type="entry name" value="Acyl-CoA N-acyltransferases (Nat)"/>
    <property type="match status" value="1"/>
</dbReference>
<dbReference type="Proteomes" id="UP000680038">
    <property type="component" value="Unassembled WGS sequence"/>
</dbReference>
<keyword evidence="1" id="KW-0808">Transferase</keyword>
<comment type="caution">
    <text evidence="4">The sequence shown here is derived from an EMBL/GenBank/DDBJ whole genome shotgun (WGS) entry which is preliminary data.</text>
</comment>
<dbReference type="InterPro" id="IPR050832">
    <property type="entry name" value="Bact_Acetyltransf"/>
</dbReference>
<dbReference type="Gene3D" id="3.40.630.30">
    <property type="match status" value="1"/>
</dbReference>
<dbReference type="PANTHER" id="PTHR43877:SF2">
    <property type="entry name" value="AMINOALKYLPHOSPHONATE N-ACETYLTRANSFERASE-RELATED"/>
    <property type="match status" value="1"/>
</dbReference>